<feature type="region of interest" description="Disordered" evidence="1">
    <location>
        <begin position="46"/>
        <end position="207"/>
    </location>
</feature>
<feature type="compositionally biased region" description="Basic and acidic residues" evidence="1">
    <location>
        <begin position="563"/>
        <end position="572"/>
    </location>
</feature>
<dbReference type="KEGG" id="kpin:30175826"/>
<evidence type="ECO:0000256" key="1">
    <source>
        <dbReference type="SAM" id="MobiDB-lite"/>
    </source>
</evidence>
<reference evidence="2" key="1">
    <citation type="submission" date="2013-07" db="EMBL/GenBank/DDBJ databases">
        <authorList>
            <consortium name="The Broad Institute Genome Sequencing Platform"/>
            <person name="Cuomo C."/>
            <person name="Litvintseva A."/>
            <person name="Chen Y."/>
            <person name="Heitman J."/>
            <person name="Sun S."/>
            <person name="Springer D."/>
            <person name="Dromer F."/>
            <person name="Young S.K."/>
            <person name="Zeng Q."/>
            <person name="Gargeya S."/>
            <person name="Fitzgerald M."/>
            <person name="Abouelleil A."/>
            <person name="Alvarado L."/>
            <person name="Berlin A.M."/>
            <person name="Chapman S.B."/>
            <person name="Dewar J."/>
            <person name="Goldberg J."/>
            <person name="Griggs A."/>
            <person name="Gujja S."/>
            <person name="Hansen M."/>
            <person name="Howarth C."/>
            <person name="Imamovic A."/>
            <person name="Larimer J."/>
            <person name="McCowan C."/>
            <person name="Murphy C."/>
            <person name="Pearson M."/>
            <person name="Priest M."/>
            <person name="Roberts A."/>
            <person name="Saif S."/>
            <person name="Shea T."/>
            <person name="Sykes S."/>
            <person name="Wortman J."/>
            <person name="Nusbaum C."/>
            <person name="Birren B."/>
        </authorList>
    </citation>
    <scope>NUCLEOTIDE SEQUENCE</scope>
    <source>
        <strain evidence="2">CBS 10737</strain>
    </source>
</reference>
<reference evidence="2" key="2">
    <citation type="submission" date="2024-02" db="EMBL/GenBank/DDBJ databases">
        <title>Comparative genomics of Cryptococcus and Kwoniella reveals pathogenesis evolution and contrasting modes of karyotype evolution via chromosome fusion or intercentromeric recombination.</title>
        <authorList>
            <person name="Coelho M.A."/>
            <person name="David-Palma M."/>
            <person name="Shea T."/>
            <person name="Bowers K."/>
            <person name="McGinley-Smith S."/>
            <person name="Mohammad A.W."/>
            <person name="Gnirke A."/>
            <person name="Yurkov A.M."/>
            <person name="Nowrousian M."/>
            <person name="Sun S."/>
            <person name="Cuomo C.A."/>
            <person name="Heitman J."/>
        </authorList>
    </citation>
    <scope>NUCLEOTIDE SEQUENCE</scope>
    <source>
        <strain evidence="2">CBS 10737</strain>
    </source>
</reference>
<gene>
    <name evidence="2" type="ORF">I206_106652</name>
</gene>
<dbReference type="GeneID" id="30175826"/>
<feature type="compositionally biased region" description="Low complexity" evidence="1">
    <location>
        <begin position="46"/>
        <end position="57"/>
    </location>
</feature>
<feature type="region of interest" description="Disordered" evidence="1">
    <location>
        <begin position="1"/>
        <end position="21"/>
    </location>
</feature>
<organism evidence="2 3">
    <name type="scientific">Kwoniella pini CBS 10737</name>
    <dbReference type="NCBI Taxonomy" id="1296096"/>
    <lineage>
        <taxon>Eukaryota</taxon>
        <taxon>Fungi</taxon>
        <taxon>Dikarya</taxon>
        <taxon>Basidiomycota</taxon>
        <taxon>Agaricomycotina</taxon>
        <taxon>Tremellomycetes</taxon>
        <taxon>Tremellales</taxon>
        <taxon>Cryptococcaceae</taxon>
        <taxon>Kwoniella</taxon>
    </lineage>
</organism>
<feature type="region of interest" description="Disordered" evidence="1">
    <location>
        <begin position="376"/>
        <end position="395"/>
    </location>
</feature>
<feature type="compositionally biased region" description="Low complexity" evidence="1">
    <location>
        <begin position="167"/>
        <end position="186"/>
    </location>
</feature>
<name>A0AAJ8LAS4_9TREE</name>
<protein>
    <submittedName>
        <fullName evidence="2">Uncharacterized protein</fullName>
    </submittedName>
</protein>
<feature type="compositionally biased region" description="Low complexity" evidence="1">
    <location>
        <begin position="102"/>
        <end position="132"/>
    </location>
</feature>
<sequence>MTHRDSFISTTSSDTYPSTMSSLSLSQSMLGLTDSPLRPRLRSTLASTPVSSAPSSPIQKRPSQPHLRHTVSRNSLVQEATNNAARKVVQQNSSETGRTAPSMSSQSQLSRSESPNGTRSSSRASTASTGRSIPVTPVAANLRSTQPIDISPVHSVTPTAAQRQANRSPQSSQTRTAQAQTQSRPRSAAQRRPDATGINPPSPARTEITLAEEWESELIKDTRNLNIRPAAPAVKPTRHGPTAKEREEQRLKDIEWERSGMWENARDPAREAEDRVRRDIGRDVAYPPATPRVPIRAAPTGVTSIHIGIRPRLHPTRASDSMIRNQPDPLMSLPLFSPASASANLGGSQSSPAQSQIKYDHKLAEKARREYEDWKARKAEREGGMGEGAEDHGTREWVPQTREVARPGNVEGIAHSDAYEEKHHRNDIADRMLRQQQVQAMQQQAMQIQMIEDVPKVRQVKQRQQLNQKQQTETQPQTNGTPNKAKSPAMEKLDPADSQEYSQAQCWGYPYPYGMGYDGSQMQGMEGYYPDQAYWDPSYWWNMSTVGDPQQMAMMQYNHPEGRKVQFADPHPDGSPLQGDSAPVTLDNSYGEM</sequence>
<feature type="compositionally biased region" description="Low complexity" evidence="1">
    <location>
        <begin position="462"/>
        <end position="479"/>
    </location>
</feature>
<feature type="compositionally biased region" description="Polar residues" evidence="1">
    <location>
        <begin position="7"/>
        <end position="17"/>
    </location>
</feature>
<evidence type="ECO:0000313" key="2">
    <source>
        <dbReference type="EMBL" id="WWC72688.1"/>
    </source>
</evidence>
<feature type="compositionally biased region" description="Polar residues" evidence="1">
    <location>
        <begin position="72"/>
        <end position="101"/>
    </location>
</feature>
<dbReference type="EMBL" id="CP144527">
    <property type="protein sequence ID" value="WWC72688.1"/>
    <property type="molecule type" value="Genomic_DNA"/>
</dbReference>
<feature type="region of interest" description="Disordered" evidence="1">
    <location>
        <begin position="563"/>
        <end position="593"/>
    </location>
</feature>
<keyword evidence="3" id="KW-1185">Reference proteome</keyword>
<dbReference type="AlphaFoldDB" id="A0AAJ8LAS4"/>
<accession>A0AAJ8LAS4</accession>
<dbReference type="Proteomes" id="UP000094020">
    <property type="component" value="Chromosome 9"/>
</dbReference>
<feature type="compositionally biased region" description="Polar residues" evidence="1">
    <location>
        <begin position="142"/>
        <end position="166"/>
    </location>
</feature>
<evidence type="ECO:0000313" key="3">
    <source>
        <dbReference type="Proteomes" id="UP000094020"/>
    </source>
</evidence>
<feature type="region of interest" description="Disordered" evidence="1">
    <location>
        <begin position="459"/>
        <end position="499"/>
    </location>
</feature>
<proteinExistence type="predicted"/>
<dbReference type="RefSeq" id="XP_070059473.1">
    <property type="nucleotide sequence ID" value="XM_070203372.1"/>
</dbReference>